<dbReference type="AlphaFoldDB" id="A0A1L6MX70"/>
<feature type="binding site" evidence="5">
    <location>
        <position position="62"/>
    </location>
    <ligand>
        <name>Zn(2+)</name>
        <dbReference type="ChEBI" id="CHEBI:29105"/>
        <label>2</label>
    </ligand>
</feature>
<dbReference type="InterPro" id="IPR032282">
    <property type="entry name" value="HAGH_C"/>
</dbReference>
<dbReference type="UniPathway" id="UPA00619">
    <property type="reaction ID" value="UER00676"/>
</dbReference>
<dbReference type="InterPro" id="IPR017782">
    <property type="entry name" value="Hydroxyacylglutathione_Hdrlase"/>
</dbReference>
<dbReference type="InterPro" id="IPR035680">
    <property type="entry name" value="Clx_II_MBL"/>
</dbReference>
<feature type="binding site" evidence="5">
    <location>
        <position position="59"/>
    </location>
    <ligand>
        <name>Zn(2+)</name>
        <dbReference type="ChEBI" id="CHEBI:29105"/>
        <label>1</label>
    </ligand>
</feature>
<gene>
    <name evidence="5" type="primary">gloB</name>
    <name evidence="7" type="ORF">BCY86_05155</name>
</gene>
<comment type="similarity">
    <text evidence="1 5">Belongs to the metallo-beta-lactamase superfamily. Glyoxalase II family.</text>
</comment>
<evidence type="ECO:0000313" key="7">
    <source>
        <dbReference type="EMBL" id="APS00134.1"/>
    </source>
</evidence>
<feature type="binding site" evidence="5">
    <location>
        <position position="137"/>
    </location>
    <ligand>
        <name>Zn(2+)</name>
        <dbReference type="ChEBI" id="CHEBI:29105"/>
        <label>2</label>
    </ligand>
</feature>
<dbReference type="EMBL" id="CP016908">
    <property type="protein sequence ID" value="APS00134.1"/>
    <property type="molecule type" value="Genomic_DNA"/>
</dbReference>
<dbReference type="OrthoDB" id="9802248at2"/>
<comment type="function">
    <text evidence="5">Thiolesterase that catalyzes the hydrolysis of S-D-lactoyl-glutathione to form glutathione and D-lactic acid.</text>
</comment>
<evidence type="ECO:0000256" key="3">
    <source>
        <dbReference type="ARBA" id="ARBA00022801"/>
    </source>
</evidence>
<feature type="binding site" evidence="5">
    <location>
        <position position="61"/>
    </location>
    <ligand>
        <name>Zn(2+)</name>
        <dbReference type="ChEBI" id="CHEBI:29105"/>
        <label>2</label>
    </ligand>
</feature>
<feature type="binding site" evidence="5">
    <location>
        <position position="57"/>
    </location>
    <ligand>
        <name>Zn(2+)</name>
        <dbReference type="ChEBI" id="CHEBI:29105"/>
        <label>1</label>
    </ligand>
</feature>
<dbReference type="STRING" id="1882918.BCY86_05155"/>
<evidence type="ECO:0000256" key="4">
    <source>
        <dbReference type="ARBA" id="ARBA00022833"/>
    </source>
</evidence>
<proteinExistence type="inferred from homology"/>
<keyword evidence="3 5" id="KW-0378">Hydrolase</keyword>
<feature type="binding site" evidence="5">
    <location>
        <position position="175"/>
    </location>
    <ligand>
        <name>Zn(2+)</name>
        <dbReference type="ChEBI" id="CHEBI:29105"/>
        <label>2</label>
    </ligand>
</feature>
<dbReference type="PIRSF" id="PIRSF005457">
    <property type="entry name" value="Glx"/>
    <property type="match status" value="1"/>
</dbReference>
<keyword evidence="4 5" id="KW-0862">Zinc</keyword>
<reference evidence="7 8" key="1">
    <citation type="submission" date="2016-08" db="EMBL/GenBank/DDBJ databases">
        <title>Identification and validation of antigenic proteins from Pajaroellobacter abortibovis using de-novo genome sequence assembly and reverse vaccinology.</title>
        <authorList>
            <person name="Welly B.T."/>
            <person name="Miller M.R."/>
            <person name="Stott J.L."/>
            <person name="Blanchard M.T."/>
            <person name="Islas-Trejo A.D."/>
            <person name="O'Rourke S.M."/>
            <person name="Young A.E."/>
            <person name="Medrano J.F."/>
            <person name="Van Eenennaam A.L."/>
        </authorList>
    </citation>
    <scope>NUCLEOTIDE SEQUENCE [LARGE SCALE GENOMIC DNA]</scope>
    <source>
        <strain evidence="7 8">BTF92-0548A/99-0131</strain>
    </source>
</reference>
<feature type="binding site" evidence="5">
    <location>
        <position position="115"/>
    </location>
    <ligand>
        <name>Zn(2+)</name>
        <dbReference type="ChEBI" id="CHEBI:29105"/>
        <label>1</label>
    </ligand>
</feature>
<accession>A0A1L6MX70</accession>
<dbReference type="GO" id="GO:0004416">
    <property type="term" value="F:hydroxyacylglutathione hydrolase activity"/>
    <property type="evidence" value="ECO:0007669"/>
    <property type="project" value="UniProtKB-UniRule"/>
</dbReference>
<comment type="catalytic activity">
    <reaction evidence="5">
        <text>an S-(2-hydroxyacyl)glutathione + H2O = a 2-hydroxy carboxylate + glutathione + H(+)</text>
        <dbReference type="Rhea" id="RHEA:21864"/>
        <dbReference type="ChEBI" id="CHEBI:15377"/>
        <dbReference type="ChEBI" id="CHEBI:15378"/>
        <dbReference type="ChEBI" id="CHEBI:57925"/>
        <dbReference type="ChEBI" id="CHEBI:58896"/>
        <dbReference type="ChEBI" id="CHEBI:71261"/>
        <dbReference type="EC" id="3.1.2.6"/>
    </reaction>
</comment>
<dbReference type="CDD" id="cd07723">
    <property type="entry name" value="hydroxyacylglutathione_hydrolase_MBL-fold"/>
    <property type="match status" value="1"/>
</dbReference>
<dbReference type="Proteomes" id="UP000185544">
    <property type="component" value="Chromosome"/>
</dbReference>
<dbReference type="GO" id="GO:0019243">
    <property type="term" value="P:methylglyoxal catabolic process to D-lactate via S-lactoyl-glutathione"/>
    <property type="evidence" value="ECO:0007669"/>
    <property type="project" value="UniProtKB-UniRule"/>
</dbReference>
<evidence type="ECO:0000313" key="8">
    <source>
        <dbReference type="Proteomes" id="UP000185544"/>
    </source>
</evidence>
<dbReference type="InterPro" id="IPR036866">
    <property type="entry name" value="RibonucZ/Hydroxyglut_hydro"/>
</dbReference>
<feature type="binding site" evidence="5">
    <location>
        <position position="137"/>
    </location>
    <ligand>
        <name>Zn(2+)</name>
        <dbReference type="ChEBI" id="CHEBI:29105"/>
        <label>1</label>
    </ligand>
</feature>
<sequence length="266" mass="29448">MRNGRVIPIPCLEDNYAYLLICETTHQAVVIDASEEKPIVQAVEQSGVKVTAIWSTHHHWDHVGGNAALAARWQVPVLGYVVSSLRIPAQTHFLRDGESWEIGKLHVQALHVPGHTLDALAYLVSDADGMQALFTGDTLFFAGCGRLFEGTAEQMHRSLSRLAQLPGGVLVYSGHEYAEANLSFALSMEPHHQGVRVVLEKVRVRRSRGVPATPSSIGQELAINPFLRIDSKSLRLKLEVCSEALDIEVFKALRQAKDNWNPLKKH</sequence>
<organism evidence="7 8">
    <name type="scientific">Pajaroellobacter abortibovis</name>
    <dbReference type="NCBI Taxonomy" id="1882918"/>
    <lineage>
        <taxon>Bacteria</taxon>
        <taxon>Pseudomonadati</taxon>
        <taxon>Myxococcota</taxon>
        <taxon>Polyangia</taxon>
        <taxon>Polyangiales</taxon>
        <taxon>Polyangiaceae</taxon>
    </lineage>
</organism>
<comment type="subunit">
    <text evidence="5">Monomer.</text>
</comment>
<evidence type="ECO:0000259" key="6">
    <source>
        <dbReference type="SMART" id="SM00849"/>
    </source>
</evidence>
<dbReference type="NCBIfam" id="TIGR03413">
    <property type="entry name" value="GSH_gloB"/>
    <property type="match status" value="1"/>
</dbReference>
<dbReference type="Pfam" id="PF00753">
    <property type="entry name" value="Lactamase_B"/>
    <property type="match status" value="1"/>
</dbReference>
<dbReference type="SUPFAM" id="SSF56281">
    <property type="entry name" value="Metallo-hydrolase/oxidoreductase"/>
    <property type="match status" value="1"/>
</dbReference>
<dbReference type="GO" id="GO:0046872">
    <property type="term" value="F:metal ion binding"/>
    <property type="evidence" value="ECO:0007669"/>
    <property type="project" value="UniProtKB-KW"/>
</dbReference>
<dbReference type="EC" id="3.1.2.6" evidence="5"/>
<feature type="domain" description="Metallo-beta-lactamase" evidence="6">
    <location>
        <begin position="14"/>
        <end position="175"/>
    </location>
</feature>
<dbReference type="Pfam" id="PF16123">
    <property type="entry name" value="HAGH_C"/>
    <property type="match status" value="1"/>
</dbReference>
<dbReference type="InterPro" id="IPR001279">
    <property type="entry name" value="Metallo-B-lactamas"/>
</dbReference>
<dbReference type="SMART" id="SM00849">
    <property type="entry name" value="Lactamase_B"/>
    <property type="match status" value="1"/>
</dbReference>
<name>A0A1L6MX70_9BACT</name>
<evidence type="ECO:0000256" key="2">
    <source>
        <dbReference type="ARBA" id="ARBA00022723"/>
    </source>
</evidence>
<evidence type="ECO:0000256" key="5">
    <source>
        <dbReference type="HAMAP-Rule" id="MF_01374"/>
    </source>
</evidence>
<dbReference type="HAMAP" id="MF_01374">
    <property type="entry name" value="Glyoxalase_2"/>
    <property type="match status" value="1"/>
</dbReference>
<keyword evidence="2 5" id="KW-0479">Metal-binding</keyword>
<protein>
    <recommendedName>
        <fullName evidence="5">Hydroxyacylglutathione hydrolase</fullName>
        <ecNumber evidence="5">3.1.2.6</ecNumber>
    </recommendedName>
    <alternativeName>
        <fullName evidence="5">Glyoxalase II</fullName>
        <shortName evidence="5">Glx II</shortName>
    </alternativeName>
</protein>
<comment type="cofactor">
    <cofactor evidence="5">
        <name>Zn(2+)</name>
        <dbReference type="ChEBI" id="CHEBI:29105"/>
    </cofactor>
    <text evidence="5">Binds 2 Zn(2+) ions per subunit.</text>
</comment>
<dbReference type="KEGG" id="pabo:BCY86_05155"/>
<evidence type="ECO:0000256" key="1">
    <source>
        <dbReference type="ARBA" id="ARBA00006759"/>
    </source>
</evidence>
<keyword evidence="8" id="KW-1185">Reference proteome</keyword>
<comment type="pathway">
    <text evidence="5">Secondary metabolite metabolism; methylglyoxal degradation; (R)-lactate from methylglyoxal: step 2/2.</text>
</comment>
<dbReference type="PANTHER" id="PTHR11935:SF7">
    <property type="entry name" value="HYDROXYACYLGLUTATHIONE HYDROLASE 2, CHLOROPLASTIC-RELATED"/>
    <property type="match status" value="1"/>
</dbReference>
<dbReference type="Gene3D" id="3.60.15.10">
    <property type="entry name" value="Ribonuclease Z/Hydroxyacylglutathione hydrolase-like"/>
    <property type="match status" value="1"/>
</dbReference>
<dbReference type="PANTHER" id="PTHR11935">
    <property type="entry name" value="BETA LACTAMASE DOMAIN"/>
    <property type="match status" value="1"/>
</dbReference>